<dbReference type="CDD" id="cd00093">
    <property type="entry name" value="HTH_XRE"/>
    <property type="match status" value="1"/>
</dbReference>
<protein>
    <submittedName>
        <fullName evidence="2">Helix-turn-helix transcriptional regulator</fullName>
    </submittedName>
</protein>
<name>A0ABS5QRF3_9LACO</name>
<accession>A0ABS5QRF3</accession>
<proteinExistence type="predicted"/>
<dbReference type="Proteomes" id="UP001519418">
    <property type="component" value="Unassembled WGS sequence"/>
</dbReference>
<evidence type="ECO:0000313" key="2">
    <source>
        <dbReference type="EMBL" id="MBS9334981.1"/>
    </source>
</evidence>
<gene>
    <name evidence="2" type="ORF">G6R27_02860</name>
</gene>
<sequence>MTLFENIKEISKKRGINLKTVAKESGLGENAIYRWKTETPRIDSLKKVANTLNVDVKELLGDDAIDHTRIEDSFDNIQIAGMFRKYTEDNHLSSDEKEKLVDDISDYMKFRAERIAKERE</sequence>
<dbReference type="Gene3D" id="1.10.260.40">
    <property type="entry name" value="lambda repressor-like DNA-binding domains"/>
    <property type="match status" value="1"/>
</dbReference>
<dbReference type="PROSITE" id="PS50943">
    <property type="entry name" value="HTH_CROC1"/>
    <property type="match status" value="1"/>
</dbReference>
<evidence type="ECO:0000313" key="3">
    <source>
        <dbReference type="Proteomes" id="UP001519418"/>
    </source>
</evidence>
<comment type="caution">
    <text evidence="2">The sequence shown here is derived from an EMBL/GenBank/DDBJ whole genome shotgun (WGS) entry which is preliminary data.</text>
</comment>
<dbReference type="InterPro" id="IPR010982">
    <property type="entry name" value="Lambda_DNA-bd_dom_sf"/>
</dbReference>
<reference evidence="2 3" key="1">
    <citation type="submission" date="2020-02" db="EMBL/GenBank/DDBJ databases">
        <title>Fructobacillus sp. isolated from paper mulberry of Taiwan.</title>
        <authorList>
            <person name="Lin S.-T."/>
        </authorList>
    </citation>
    <scope>NUCLEOTIDE SEQUENCE [LARGE SCALE GENOMIC DNA]</scope>
    <source>
        <strain evidence="2 3">M1-10</strain>
    </source>
</reference>
<dbReference type="InterPro" id="IPR001387">
    <property type="entry name" value="Cro/C1-type_HTH"/>
</dbReference>
<organism evidence="2 3">
    <name type="scientific">Fructobacillus papyriferae</name>
    <dbReference type="NCBI Taxonomy" id="2713171"/>
    <lineage>
        <taxon>Bacteria</taxon>
        <taxon>Bacillati</taxon>
        <taxon>Bacillota</taxon>
        <taxon>Bacilli</taxon>
        <taxon>Lactobacillales</taxon>
        <taxon>Lactobacillaceae</taxon>
        <taxon>Fructobacillus</taxon>
    </lineage>
</organism>
<dbReference type="SMART" id="SM00530">
    <property type="entry name" value="HTH_XRE"/>
    <property type="match status" value="1"/>
</dbReference>
<dbReference type="RefSeq" id="WP_213819569.1">
    <property type="nucleotide sequence ID" value="NZ_JAAMFI010000001.1"/>
</dbReference>
<evidence type="ECO:0000259" key="1">
    <source>
        <dbReference type="PROSITE" id="PS50943"/>
    </source>
</evidence>
<dbReference type="EMBL" id="JAAMFI010000001">
    <property type="protein sequence ID" value="MBS9334981.1"/>
    <property type="molecule type" value="Genomic_DNA"/>
</dbReference>
<dbReference type="SUPFAM" id="SSF47413">
    <property type="entry name" value="lambda repressor-like DNA-binding domains"/>
    <property type="match status" value="1"/>
</dbReference>
<feature type="domain" description="HTH cro/C1-type" evidence="1">
    <location>
        <begin position="7"/>
        <end position="59"/>
    </location>
</feature>
<keyword evidence="3" id="KW-1185">Reference proteome</keyword>
<dbReference type="Pfam" id="PF13443">
    <property type="entry name" value="HTH_26"/>
    <property type="match status" value="1"/>
</dbReference>